<feature type="transmembrane region" description="Helical" evidence="8">
    <location>
        <begin position="275"/>
        <end position="299"/>
    </location>
</feature>
<evidence type="ECO:0000256" key="5">
    <source>
        <dbReference type="ARBA" id="ARBA00022692"/>
    </source>
</evidence>
<comment type="similarity">
    <text evidence="2">Belongs to the auxin efflux carrier (TC 2.A.69) family.</text>
</comment>
<dbReference type="RefSeq" id="WP_109675586.1">
    <property type="nucleotide sequence ID" value="NZ_QFFI01000002.1"/>
</dbReference>
<keyword evidence="4" id="KW-1003">Cell membrane</keyword>
<evidence type="ECO:0000256" key="6">
    <source>
        <dbReference type="ARBA" id="ARBA00022989"/>
    </source>
</evidence>
<evidence type="ECO:0000256" key="8">
    <source>
        <dbReference type="SAM" id="Phobius"/>
    </source>
</evidence>
<dbReference type="Pfam" id="PF03547">
    <property type="entry name" value="Mem_trans"/>
    <property type="match status" value="1"/>
</dbReference>
<gene>
    <name evidence="9" type="ORF">DEM34_01645</name>
</gene>
<dbReference type="Gene3D" id="1.20.1530.20">
    <property type="match status" value="1"/>
</dbReference>
<evidence type="ECO:0000256" key="4">
    <source>
        <dbReference type="ARBA" id="ARBA00022475"/>
    </source>
</evidence>
<feature type="transmembrane region" description="Helical" evidence="8">
    <location>
        <begin position="191"/>
        <end position="210"/>
    </location>
</feature>
<accession>A0A2U2N8L0</accession>
<organism evidence="9 10">
    <name type="scientific">Sediminicurvatus halobius</name>
    <dbReference type="NCBI Taxonomy" id="2182432"/>
    <lineage>
        <taxon>Bacteria</taxon>
        <taxon>Pseudomonadati</taxon>
        <taxon>Pseudomonadota</taxon>
        <taxon>Gammaproteobacteria</taxon>
        <taxon>Chromatiales</taxon>
        <taxon>Ectothiorhodospiraceae</taxon>
        <taxon>Sediminicurvatus</taxon>
    </lineage>
</organism>
<evidence type="ECO:0000256" key="7">
    <source>
        <dbReference type="ARBA" id="ARBA00023136"/>
    </source>
</evidence>
<name>A0A2U2N8L0_9GAMM</name>
<keyword evidence="5 8" id="KW-0812">Transmembrane</keyword>
<dbReference type="Proteomes" id="UP000245474">
    <property type="component" value="Unassembled WGS sequence"/>
</dbReference>
<evidence type="ECO:0000313" key="9">
    <source>
        <dbReference type="EMBL" id="PWG65470.1"/>
    </source>
</evidence>
<feature type="transmembrane region" description="Helical" evidence="8">
    <location>
        <begin position="55"/>
        <end position="78"/>
    </location>
</feature>
<feature type="transmembrane region" description="Helical" evidence="8">
    <location>
        <begin position="28"/>
        <end position="49"/>
    </location>
</feature>
<dbReference type="PANTHER" id="PTHR36838:SF4">
    <property type="entry name" value="AUXIN EFFLUX CARRIER FAMILY PROTEIN"/>
    <property type="match status" value="1"/>
</dbReference>
<comment type="subcellular location">
    <subcellularLocation>
        <location evidence="1">Cell membrane</location>
        <topology evidence="1">Multi-pass membrane protein</topology>
    </subcellularLocation>
</comment>
<feature type="transmembrane region" description="Helical" evidence="8">
    <location>
        <begin position="90"/>
        <end position="109"/>
    </location>
</feature>
<evidence type="ECO:0000256" key="1">
    <source>
        <dbReference type="ARBA" id="ARBA00004651"/>
    </source>
</evidence>
<dbReference type="InterPro" id="IPR004776">
    <property type="entry name" value="Mem_transp_PIN-like"/>
</dbReference>
<evidence type="ECO:0000256" key="2">
    <source>
        <dbReference type="ARBA" id="ARBA00010145"/>
    </source>
</evidence>
<dbReference type="AlphaFoldDB" id="A0A2U2N8L0"/>
<keyword evidence="7 8" id="KW-0472">Membrane</keyword>
<dbReference type="GO" id="GO:0005886">
    <property type="term" value="C:plasma membrane"/>
    <property type="evidence" value="ECO:0007669"/>
    <property type="project" value="UniProtKB-SubCell"/>
</dbReference>
<dbReference type="InterPro" id="IPR038770">
    <property type="entry name" value="Na+/solute_symporter_sf"/>
</dbReference>
<comment type="caution">
    <text evidence="9">The sequence shown here is derived from an EMBL/GenBank/DDBJ whole genome shotgun (WGS) entry which is preliminary data.</text>
</comment>
<dbReference type="PANTHER" id="PTHR36838">
    <property type="entry name" value="AUXIN EFFLUX CARRIER FAMILY PROTEIN"/>
    <property type="match status" value="1"/>
</dbReference>
<feature type="transmembrane region" description="Helical" evidence="8">
    <location>
        <begin position="217"/>
        <end position="242"/>
    </location>
</feature>
<reference evidence="9 10" key="1">
    <citation type="submission" date="2018-05" db="EMBL/GenBank/DDBJ databases">
        <title>Spiribacter halobius sp. nov., a moderately halophilic bacterium isolated from marine solar saltern.</title>
        <authorList>
            <person name="Zheng W.-S."/>
            <person name="Lu D.-C."/>
            <person name="Du Z.-J."/>
        </authorList>
    </citation>
    <scope>NUCLEOTIDE SEQUENCE [LARGE SCALE GENOMIC DNA]</scope>
    <source>
        <strain evidence="9 10">E85</strain>
    </source>
</reference>
<evidence type="ECO:0008006" key="11">
    <source>
        <dbReference type="Google" id="ProtNLM"/>
    </source>
</evidence>
<protein>
    <recommendedName>
        <fullName evidence="11">AEC family transporter</fullName>
    </recommendedName>
</protein>
<proteinExistence type="inferred from homology"/>
<sequence length="301" mass="30553">MLMVIGLGWVLSRLGFLSRQALFDLNRLSYWIGLPCLLVVRIGGASPALSDVAGLLFVAAGGTALGMALAAVVAWLLGMPSRSLVTFVQGVYRGNLTFVGLPVVLYAFAGTGAATSAEAAALIAFAPMVVLYNVAAVALLLAPQRAGLAGTLRAMGHGLVTNPILIAALVGLAVSLGGWPIPVVLERSLSAVGQMALPLALLCIGGSLYTARIEGRVLWGALAAGLKVAAVPLLGLGLGLAVGLSAEHLRIALILLACPTASASYVLVLQLRGDAALASTTIVLSYVLALPAMMAVLALTQ</sequence>
<feature type="transmembrane region" description="Helical" evidence="8">
    <location>
        <begin position="248"/>
        <end position="268"/>
    </location>
</feature>
<dbReference type="EMBL" id="QFFI01000002">
    <property type="protein sequence ID" value="PWG65470.1"/>
    <property type="molecule type" value="Genomic_DNA"/>
</dbReference>
<evidence type="ECO:0000256" key="3">
    <source>
        <dbReference type="ARBA" id="ARBA00022448"/>
    </source>
</evidence>
<feature type="transmembrane region" description="Helical" evidence="8">
    <location>
        <begin position="121"/>
        <end position="142"/>
    </location>
</feature>
<keyword evidence="10" id="KW-1185">Reference proteome</keyword>
<keyword evidence="6 8" id="KW-1133">Transmembrane helix</keyword>
<dbReference type="GO" id="GO:0055085">
    <property type="term" value="P:transmembrane transport"/>
    <property type="evidence" value="ECO:0007669"/>
    <property type="project" value="InterPro"/>
</dbReference>
<feature type="transmembrane region" description="Helical" evidence="8">
    <location>
        <begin position="163"/>
        <end position="185"/>
    </location>
</feature>
<evidence type="ECO:0000313" key="10">
    <source>
        <dbReference type="Proteomes" id="UP000245474"/>
    </source>
</evidence>
<keyword evidence="3" id="KW-0813">Transport</keyword>